<feature type="domain" description="ABC transmembrane type-1" evidence="6">
    <location>
        <begin position="83"/>
        <end position="384"/>
    </location>
</feature>
<dbReference type="OrthoDB" id="6500128at2759"/>
<feature type="transmembrane region" description="Helical" evidence="5">
    <location>
        <begin position="256"/>
        <end position="273"/>
    </location>
</feature>
<dbReference type="Pfam" id="PF00664">
    <property type="entry name" value="ABC_membrane"/>
    <property type="match status" value="1"/>
</dbReference>
<comment type="subcellular location">
    <subcellularLocation>
        <location evidence="1">Membrane</location>
        <topology evidence="1">Multi-pass membrane protein</topology>
    </subcellularLocation>
</comment>
<dbReference type="Pfam" id="PF00005">
    <property type="entry name" value="ABC_tran"/>
    <property type="match status" value="1"/>
</dbReference>
<accession>A0A4C2A7M1</accession>
<proteinExistence type="predicted"/>
<dbReference type="STRING" id="151549.A0A4C2A7M1"/>
<feature type="transmembrane region" description="Helical" evidence="5">
    <location>
        <begin position="153"/>
        <end position="176"/>
    </location>
</feature>
<dbReference type="GO" id="GO:0005886">
    <property type="term" value="C:plasma membrane"/>
    <property type="evidence" value="ECO:0007669"/>
    <property type="project" value="TreeGrafter"/>
</dbReference>
<evidence type="ECO:0000259" key="6">
    <source>
        <dbReference type="PROSITE" id="PS50929"/>
    </source>
</evidence>
<dbReference type="InterPro" id="IPR027417">
    <property type="entry name" value="P-loop_NTPase"/>
</dbReference>
<evidence type="ECO:0000256" key="3">
    <source>
        <dbReference type="ARBA" id="ARBA00022989"/>
    </source>
</evidence>
<dbReference type="InterPro" id="IPR003439">
    <property type="entry name" value="ABC_transporter-like_ATP-bd"/>
</dbReference>
<evidence type="ECO:0000256" key="5">
    <source>
        <dbReference type="SAM" id="Phobius"/>
    </source>
</evidence>
<dbReference type="InterPro" id="IPR039421">
    <property type="entry name" value="Type_1_exporter"/>
</dbReference>
<evidence type="ECO:0000256" key="4">
    <source>
        <dbReference type="ARBA" id="ARBA00023136"/>
    </source>
</evidence>
<evidence type="ECO:0000313" key="7">
    <source>
        <dbReference type="EMBL" id="GBP96098.1"/>
    </source>
</evidence>
<gene>
    <name evidence="7" type="primary">Mdr49</name>
    <name evidence="7" type="ORF">EVAR_68683_1</name>
</gene>
<keyword evidence="2 5" id="KW-0812">Transmembrane</keyword>
<dbReference type="Proteomes" id="UP000299102">
    <property type="component" value="Unassembled WGS sequence"/>
</dbReference>
<dbReference type="EMBL" id="BGZK01002732">
    <property type="protein sequence ID" value="GBP96098.1"/>
    <property type="molecule type" value="Genomic_DNA"/>
</dbReference>
<dbReference type="SUPFAM" id="SSF52540">
    <property type="entry name" value="P-loop containing nucleoside triphosphate hydrolases"/>
    <property type="match status" value="1"/>
</dbReference>
<dbReference type="GO" id="GO:0005524">
    <property type="term" value="F:ATP binding"/>
    <property type="evidence" value="ECO:0007669"/>
    <property type="project" value="InterPro"/>
</dbReference>
<dbReference type="Gene3D" id="1.20.1560.10">
    <property type="entry name" value="ABC transporter type 1, transmembrane domain"/>
    <property type="match status" value="1"/>
</dbReference>
<dbReference type="Gene3D" id="3.40.50.300">
    <property type="entry name" value="P-loop containing nucleotide triphosphate hydrolases"/>
    <property type="match status" value="1"/>
</dbReference>
<reference evidence="7 8" key="1">
    <citation type="journal article" date="2019" name="Commun. Biol.">
        <title>The bagworm genome reveals a unique fibroin gene that provides high tensile strength.</title>
        <authorList>
            <person name="Kono N."/>
            <person name="Nakamura H."/>
            <person name="Ohtoshi R."/>
            <person name="Tomita M."/>
            <person name="Numata K."/>
            <person name="Arakawa K."/>
        </authorList>
    </citation>
    <scope>NUCLEOTIDE SEQUENCE [LARGE SCALE GENOMIC DNA]</scope>
</reference>
<feature type="transmembrane region" description="Helical" evidence="5">
    <location>
        <begin position="375"/>
        <end position="394"/>
    </location>
</feature>
<dbReference type="InterPro" id="IPR011527">
    <property type="entry name" value="ABC1_TM_dom"/>
</dbReference>
<evidence type="ECO:0000256" key="1">
    <source>
        <dbReference type="ARBA" id="ARBA00004141"/>
    </source>
</evidence>
<dbReference type="PROSITE" id="PS50929">
    <property type="entry name" value="ABC_TM1F"/>
    <property type="match status" value="1"/>
</dbReference>
<evidence type="ECO:0000256" key="2">
    <source>
        <dbReference type="ARBA" id="ARBA00022692"/>
    </source>
</evidence>
<dbReference type="CDD" id="cd18577">
    <property type="entry name" value="ABC_6TM_Pgp_ABCB1_D1_like"/>
    <property type="match status" value="1"/>
</dbReference>
<dbReference type="InterPro" id="IPR036640">
    <property type="entry name" value="ABC1_TM_sf"/>
</dbReference>
<keyword evidence="4 5" id="KW-0472">Membrane</keyword>
<feature type="transmembrane region" description="Helical" evidence="5">
    <location>
        <begin position="334"/>
        <end position="355"/>
    </location>
</feature>
<keyword evidence="3 5" id="KW-1133">Transmembrane helix</keyword>
<keyword evidence="8" id="KW-1185">Reference proteome</keyword>
<dbReference type="PANTHER" id="PTHR24222">
    <property type="entry name" value="ABC TRANSPORTER B FAMILY"/>
    <property type="match status" value="1"/>
</dbReference>
<dbReference type="SUPFAM" id="SSF90123">
    <property type="entry name" value="ABC transporter transmembrane region"/>
    <property type="match status" value="1"/>
</dbReference>
<dbReference type="GO" id="GO:0140359">
    <property type="term" value="F:ABC-type transporter activity"/>
    <property type="evidence" value="ECO:0007669"/>
    <property type="project" value="InterPro"/>
</dbReference>
<sequence length="542" mass="60484">MDDRINNNYTVRTKTELDLSQHKFAPQKYTVRCKLKSSVRGCVRAELARSKRFGGNTDLVEVTPVNWFKLLRFATLWEVLLLVIGTLFACGNGFMVPVGMIIYGEFTALLIDRTVMKGNSTPTLTLQWFGGGRLLSNASLEENRLALIEDSQAFGIGCMAFSVLQFVCGMLSVDLFNYTALNQINRIKVRFLRAVLRQDIAWYDLNTSLNFATKIADDLEKFREGINEKIPMLIYLVMSFVSGIIISMVYGWELTLMILACTPVIIATTALVAKVQSSLTTKELEAYSIAGIVAEEVLSAIRTVVAFGGEEKEIKRYGERLEPAKRTGTRKGMFAGLGSAVMWFIVYCTYALSFWYGVKLIMESRHLDNPVYTPATLIIVFSVLPLRGGAHFAVEATNAMRIGRDDLRSQSPDEANIRYVHALEQDNKQTFQVLNNLNIKICKHETVALVGPSGCGKSTVLQLLQRMYDPDAGSVTASGYDLRDMNVKHLRSHIAVVGQEPVLFAGTIRENIRMSNPACTDEEIAVAARQAYCHNFIEKLPN</sequence>
<dbReference type="GO" id="GO:0016887">
    <property type="term" value="F:ATP hydrolysis activity"/>
    <property type="evidence" value="ECO:0007669"/>
    <property type="project" value="InterPro"/>
</dbReference>
<evidence type="ECO:0000313" key="8">
    <source>
        <dbReference type="Proteomes" id="UP000299102"/>
    </source>
</evidence>
<name>A0A4C2A7M1_EUMVA</name>
<organism evidence="7 8">
    <name type="scientific">Eumeta variegata</name>
    <name type="common">Bagworm moth</name>
    <name type="synonym">Eumeta japonica</name>
    <dbReference type="NCBI Taxonomy" id="151549"/>
    <lineage>
        <taxon>Eukaryota</taxon>
        <taxon>Metazoa</taxon>
        <taxon>Ecdysozoa</taxon>
        <taxon>Arthropoda</taxon>
        <taxon>Hexapoda</taxon>
        <taxon>Insecta</taxon>
        <taxon>Pterygota</taxon>
        <taxon>Neoptera</taxon>
        <taxon>Endopterygota</taxon>
        <taxon>Lepidoptera</taxon>
        <taxon>Glossata</taxon>
        <taxon>Ditrysia</taxon>
        <taxon>Tineoidea</taxon>
        <taxon>Psychidae</taxon>
        <taxon>Oiketicinae</taxon>
        <taxon>Eumeta</taxon>
    </lineage>
</organism>
<dbReference type="AlphaFoldDB" id="A0A4C2A7M1"/>
<feature type="transmembrane region" description="Helical" evidence="5">
    <location>
        <begin position="79"/>
        <end position="103"/>
    </location>
</feature>
<comment type="caution">
    <text evidence="7">The sequence shown here is derived from an EMBL/GenBank/DDBJ whole genome shotgun (WGS) entry which is preliminary data.</text>
</comment>
<feature type="non-terminal residue" evidence="7">
    <location>
        <position position="542"/>
    </location>
</feature>
<feature type="transmembrane region" description="Helical" evidence="5">
    <location>
        <begin position="232"/>
        <end position="250"/>
    </location>
</feature>
<dbReference type="PANTHER" id="PTHR24222:SF76">
    <property type="entry name" value="MYCOBACTIN IMPORT ATP-BINDING_PERMEASE PROTEIN IRTB"/>
    <property type="match status" value="1"/>
</dbReference>
<protein>
    <submittedName>
        <fullName evidence="7">Multidrug resistance protein homolog 49</fullName>
    </submittedName>
</protein>